<evidence type="ECO:0000313" key="2">
    <source>
        <dbReference type="EMBL" id="SNV42047.1"/>
    </source>
</evidence>
<evidence type="ECO:0000256" key="1">
    <source>
        <dbReference type="SAM" id="Phobius"/>
    </source>
</evidence>
<name>A0AAJ4X8Q2_9SPHI</name>
<reference evidence="2 3" key="1">
    <citation type="submission" date="2017-06" db="EMBL/GenBank/DDBJ databases">
        <authorList>
            <consortium name="Pathogen Informatics"/>
        </authorList>
    </citation>
    <scope>NUCLEOTIDE SEQUENCE [LARGE SCALE GENOMIC DNA]</scope>
    <source>
        <strain evidence="2 3">NCTC12149</strain>
    </source>
</reference>
<proteinExistence type="predicted"/>
<protein>
    <submittedName>
        <fullName evidence="2">Uncharacterized protein</fullName>
    </submittedName>
</protein>
<organism evidence="2 3">
    <name type="scientific">Sphingobacterium mizutaii</name>
    <dbReference type="NCBI Taxonomy" id="1010"/>
    <lineage>
        <taxon>Bacteria</taxon>
        <taxon>Pseudomonadati</taxon>
        <taxon>Bacteroidota</taxon>
        <taxon>Sphingobacteriia</taxon>
        <taxon>Sphingobacteriales</taxon>
        <taxon>Sphingobacteriaceae</taxon>
        <taxon>Sphingobacterium</taxon>
    </lineage>
</organism>
<feature type="transmembrane region" description="Helical" evidence="1">
    <location>
        <begin position="14"/>
        <end position="32"/>
    </location>
</feature>
<accession>A0AAJ4X8Q2</accession>
<dbReference type="AlphaFoldDB" id="A0AAJ4X8Q2"/>
<gene>
    <name evidence="2" type="ORF">SAMEA4412673_00592</name>
</gene>
<keyword evidence="1" id="KW-0472">Membrane</keyword>
<dbReference type="EMBL" id="LT906468">
    <property type="protein sequence ID" value="SNV42047.1"/>
    <property type="molecule type" value="Genomic_DNA"/>
</dbReference>
<keyword evidence="1" id="KW-1133">Transmembrane helix</keyword>
<evidence type="ECO:0000313" key="3">
    <source>
        <dbReference type="Proteomes" id="UP000215355"/>
    </source>
</evidence>
<keyword evidence="1" id="KW-0812">Transmembrane</keyword>
<dbReference type="KEGG" id="smiz:4412673_00592"/>
<dbReference type="Proteomes" id="UP000215355">
    <property type="component" value="Chromosome 1"/>
</dbReference>
<sequence>MLNNDSWDLGTNEIIILFILLVIVVFFFWLFSKLLKRK</sequence>